<evidence type="ECO:0000313" key="1">
    <source>
        <dbReference type="EMBL" id="KAL1248781.1"/>
    </source>
</evidence>
<keyword evidence="2" id="KW-1185">Reference proteome</keyword>
<accession>A0ABR3L772</accession>
<comment type="caution">
    <text evidence="1">The sequence shown here is derived from an EMBL/GenBank/DDBJ whole genome shotgun (WGS) entry which is preliminary data.</text>
</comment>
<protein>
    <submittedName>
        <fullName evidence="1">Uncharacterized protein</fullName>
    </submittedName>
</protein>
<proteinExistence type="predicted"/>
<reference evidence="1 2" key="1">
    <citation type="submission" date="2023-09" db="EMBL/GenBank/DDBJ databases">
        <authorList>
            <person name="Wang M."/>
        </authorList>
    </citation>
    <scope>NUCLEOTIDE SEQUENCE [LARGE SCALE GENOMIC DNA]</scope>
    <source>
        <strain evidence="1">GT-2023</strain>
        <tissue evidence="1">Liver</tissue>
    </source>
</reference>
<dbReference type="EMBL" id="JAYMGO010000024">
    <property type="protein sequence ID" value="KAL1248781.1"/>
    <property type="molecule type" value="Genomic_DNA"/>
</dbReference>
<gene>
    <name evidence="1" type="ORF">QQF64_022099</name>
</gene>
<name>A0ABR3L772_9TELE</name>
<sequence>MKVSTFLPAPSMKRVSRSPCRQRISTLSDCSYVERVVFFSPLSGGLCTLEPSVCLAADPECNPWHRVWPGTGSESHS</sequence>
<organism evidence="1 2">
    <name type="scientific">Cirrhinus molitorella</name>
    <name type="common">mud carp</name>
    <dbReference type="NCBI Taxonomy" id="172907"/>
    <lineage>
        <taxon>Eukaryota</taxon>
        <taxon>Metazoa</taxon>
        <taxon>Chordata</taxon>
        <taxon>Craniata</taxon>
        <taxon>Vertebrata</taxon>
        <taxon>Euteleostomi</taxon>
        <taxon>Actinopterygii</taxon>
        <taxon>Neopterygii</taxon>
        <taxon>Teleostei</taxon>
        <taxon>Ostariophysi</taxon>
        <taxon>Cypriniformes</taxon>
        <taxon>Cyprinidae</taxon>
        <taxon>Labeoninae</taxon>
        <taxon>Labeonini</taxon>
        <taxon>Cirrhinus</taxon>
    </lineage>
</organism>
<dbReference type="Proteomes" id="UP001558613">
    <property type="component" value="Unassembled WGS sequence"/>
</dbReference>
<evidence type="ECO:0000313" key="2">
    <source>
        <dbReference type="Proteomes" id="UP001558613"/>
    </source>
</evidence>